<dbReference type="SUPFAM" id="SSF56601">
    <property type="entry name" value="beta-lactamase/transpeptidase-like"/>
    <property type="match status" value="1"/>
</dbReference>
<organism evidence="1 2">
    <name type="scientific">Candidatus Magasanikbacteria bacterium CG10_big_fil_rev_8_21_14_0_10_36_16</name>
    <dbReference type="NCBI Taxonomy" id="1974645"/>
    <lineage>
        <taxon>Bacteria</taxon>
        <taxon>Candidatus Magasanikiibacteriota</taxon>
    </lineage>
</organism>
<protein>
    <recommendedName>
        <fullName evidence="3">Peptidase S11 D-alanyl-D-alanine carboxypeptidase A N-terminal domain-containing protein</fullName>
    </recommendedName>
</protein>
<dbReference type="EMBL" id="PFBU01000077">
    <property type="protein sequence ID" value="PIR77988.1"/>
    <property type="molecule type" value="Genomic_DNA"/>
</dbReference>
<comment type="caution">
    <text evidence="1">The sequence shown here is derived from an EMBL/GenBank/DDBJ whole genome shotgun (WGS) entry which is preliminary data.</text>
</comment>
<dbReference type="Gene3D" id="3.40.710.10">
    <property type="entry name" value="DD-peptidase/beta-lactamase superfamily"/>
    <property type="match status" value="1"/>
</dbReference>
<dbReference type="InterPro" id="IPR012338">
    <property type="entry name" value="Beta-lactam/transpept-like"/>
</dbReference>
<proteinExistence type="predicted"/>
<dbReference type="AlphaFoldDB" id="A0A2H0TXN1"/>
<feature type="non-terminal residue" evidence="1">
    <location>
        <position position="100"/>
    </location>
</feature>
<feature type="non-terminal residue" evidence="1">
    <location>
        <position position="1"/>
    </location>
</feature>
<reference evidence="2" key="1">
    <citation type="submission" date="2017-09" db="EMBL/GenBank/DDBJ databases">
        <title>Depth-based differentiation of microbial function through sediment-hosted aquifers and enrichment of novel symbionts in the deep terrestrial subsurface.</title>
        <authorList>
            <person name="Probst A.J."/>
            <person name="Ladd B."/>
            <person name="Jarett J.K."/>
            <person name="Geller-Mcgrath D.E."/>
            <person name="Sieber C.M.K."/>
            <person name="Emerson J.B."/>
            <person name="Anantharaman K."/>
            <person name="Thomas B.C."/>
            <person name="Malmstrom R."/>
            <person name="Stieglmeier M."/>
            <person name="Klingl A."/>
            <person name="Woyke T."/>
            <person name="Ryan C.M."/>
            <person name="Banfield J.F."/>
        </authorList>
    </citation>
    <scope>NUCLEOTIDE SEQUENCE [LARGE SCALE GENOMIC DNA]</scope>
</reference>
<evidence type="ECO:0000313" key="2">
    <source>
        <dbReference type="Proteomes" id="UP000230852"/>
    </source>
</evidence>
<sequence>KFDNERKTYLAEYFTNDKQVAGIKEENDDLALQVGGDVDFSLNKIITPKLNASSAPIDLEQFTASNILVKDKDSSTMLVGKNSYEKHSLASITKLMSGLV</sequence>
<evidence type="ECO:0008006" key="3">
    <source>
        <dbReference type="Google" id="ProtNLM"/>
    </source>
</evidence>
<name>A0A2H0TXN1_9BACT</name>
<dbReference type="Proteomes" id="UP000230852">
    <property type="component" value="Unassembled WGS sequence"/>
</dbReference>
<evidence type="ECO:0000313" key="1">
    <source>
        <dbReference type="EMBL" id="PIR77988.1"/>
    </source>
</evidence>
<gene>
    <name evidence="1" type="ORF">COU28_04090</name>
</gene>
<accession>A0A2H0TXN1</accession>